<feature type="compositionally biased region" description="Low complexity" evidence="1">
    <location>
        <begin position="231"/>
        <end position="242"/>
    </location>
</feature>
<keyword evidence="3" id="KW-1185">Reference proteome</keyword>
<dbReference type="KEGG" id="ffu:CLAFUR5_10033"/>
<name>A0A9Q8PD99_PASFU</name>
<evidence type="ECO:0000313" key="2">
    <source>
        <dbReference type="EMBL" id="UJO20297.1"/>
    </source>
</evidence>
<dbReference type="PANTHER" id="PTHR38790">
    <property type="entry name" value="2EXR DOMAIN-CONTAINING PROTEIN-RELATED"/>
    <property type="match status" value="1"/>
</dbReference>
<feature type="region of interest" description="Disordered" evidence="1">
    <location>
        <begin position="227"/>
        <end position="247"/>
    </location>
</feature>
<gene>
    <name evidence="2" type="ORF">CLAFUR5_10033</name>
</gene>
<dbReference type="RefSeq" id="XP_047764663.1">
    <property type="nucleotide sequence ID" value="XM_047909181.1"/>
</dbReference>
<dbReference type="EMBL" id="CP090169">
    <property type="protein sequence ID" value="UJO20297.1"/>
    <property type="molecule type" value="Genomic_DNA"/>
</dbReference>
<reference evidence="2" key="1">
    <citation type="submission" date="2021-12" db="EMBL/GenBank/DDBJ databases">
        <authorList>
            <person name="Zaccaron A."/>
            <person name="Stergiopoulos I."/>
        </authorList>
    </citation>
    <scope>NUCLEOTIDE SEQUENCE</scope>
    <source>
        <strain evidence="2">Race5_Kim</strain>
    </source>
</reference>
<evidence type="ECO:0008006" key="4">
    <source>
        <dbReference type="Google" id="ProtNLM"/>
    </source>
</evidence>
<dbReference type="Proteomes" id="UP000756132">
    <property type="component" value="Chromosome 7"/>
</dbReference>
<dbReference type="GeneID" id="71989911"/>
<proteinExistence type="predicted"/>
<sequence length="269" mass="30216">MPGGPPPATDIHSKDATSTCQLQSVFEEIAEASSAERHPSSEESLSILLSLPAELRTAIYEPAILASDSDLVILKTCRQVYMEASPMLWQRPVCFASQVKLFTWIQRSAETDIRRVRTLSLRLMDVDLSSLIDMSPRRGQRPSAWGLYQQELESLNDALQRLPALVDLTIIPCDRTGSQLLSGMYYSFLGMIPVHLPRLKQLTIHDCESVLEKVPSLRQLSKVIFDDSRRGSSSPSSTSPTSRGKRRVYLIKHEDSTPIKMELCEEDRL</sequence>
<evidence type="ECO:0000256" key="1">
    <source>
        <dbReference type="SAM" id="MobiDB-lite"/>
    </source>
</evidence>
<accession>A0A9Q8PD99</accession>
<reference evidence="2" key="2">
    <citation type="journal article" date="2022" name="Microb. Genom.">
        <title>A chromosome-scale genome assembly of the tomato pathogen Cladosporium fulvum reveals a compartmentalized genome architecture and the presence of a dispensable chromosome.</title>
        <authorList>
            <person name="Zaccaron A.Z."/>
            <person name="Chen L.H."/>
            <person name="Samaras A."/>
            <person name="Stergiopoulos I."/>
        </authorList>
    </citation>
    <scope>NUCLEOTIDE SEQUENCE</scope>
    <source>
        <strain evidence="2">Race5_Kim</strain>
    </source>
</reference>
<protein>
    <recommendedName>
        <fullName evidence="4">F-box domain-containing protein</fullName>
    </recommendedName>
</protein>
<dbReference type="AlphaFoldDB" id="A0A9Q8PD99"/>
<organism evidence="2 3">
    <name type="scientific">Passalora fulva</name>
    <name type="common">Tomato leaf mold</name>
    <name type="synonym">Cladosporium fulvum</name>
    <dbReference type="NCBI Taxonomy" id="5499"/>
    <lineage>
        <taxon>Eukaryota</taxon>
        <taxon>Fungi</taxon>
        <taxon>Dikarya</taxon>
        <taxon>Ascomycota</taxon>
        <taxon>Pezizomycotina</taxon>
        <taxon>Dothideomycetes</taxon>
        <taxon>Dothideomycetidae</taxon>
        <taxon>Mycosphaerellales</taxon>
        <taxon>Mycosphaerellaceae</taxon>
        <taxon>Fulvia</taxon>
    </lineage>
</organism>
<evidence type="ECO:0000313" key="3">
    <source>
        <dbReference type="Proteomes" id="UP000756132"/>
    </source>
</evidence>
<dbReference type="OrthoDB" id="4413570at2759"/>